<dbReference type="EMBL" id="RHHU01000002">
    <property type="protein sequence ID" value="RNB90156.1"/>
    <property type="molecule type" value="Genomic_DNA"/>
</dbReference>
<dbReference type="AlphaFoldDB" id="A0A3M8DPT6"/>
<dbReference type="NCBIfam" id="NF047360">
    <property type="entry name" value="tail_chap_PVL"/>
    <property type="match status" value="1"/>
</dbReference>
<dbReference type="Pfam" id="PF23857">
    <property type="entry name" value="Phage_TAC_19"/>
    <property type="match status" value="1"/>
</dbReference>
<protein>
    <submittedName>
        <fullName evidence="1">Uncharacterized protein</fullName>
    </submittedName>
</protein>
<gene>
    <name evidence="1" type="ORF">EDM59_01535</name>
</gene>
<evidence type="ECO:0000313" key="2">
    <source>
        <dbReference type="Proteomes" id="UP000269573"/>
    </source>
</evidence>
<accession>A0A3M8DPT6</accession>
<dbReference type="Proteomes" id="UP000269573">
    <property type="component" value="Unassembled WGS sequence"/>
</dbReference>
<reference evidence="1 2" key="1">
    <citation type="submission" date="2018-10" db="EMBL/GenBank/DDBJ databases">
        <title>Phylogenomics of Brevibacillus.</title>
        <authorList>
            <person name="Dunlap C."/>
        </authorList>
    </citation>
    <scope>NUCLEOTIDE SEQUENCE [LARGE SCALE GENOMIC DNA]</scope>
    <source>
        <strain evidence="1 2">JCM 15774</strain>
    </source>
</reference>
<evidence type="ECO:0000313" key="1">
    <source>
        <dbReference type="EMBL" id="RNB90156.1"/>
    </source>
</evidence>
<name>A0A3M8DPT6_9BACL</name>
<comment type="caution">
    <text evidence="1">The sequence shown here is derived from an EMBL/GenBank/DDBJ whole genome shotgun (WGS) entry which is preliminary data.</text>
</comment>
<dbReference type="RefSeq" id="WP_122922022.1">
    <property type="nucleotide sequence ID" value="NZ_JASWDI010000003.1"/>
</dbReference>
<dbReference type="InterPro" id="IPR057006">
    <property type="entry name" value="Phage_TAC_19"/>
</dbReference>
<organism evidence="1 2">
    <name type="scientific">Brevibacillus nitrificans</name>
    <dbReference type="NCBI Taxonomy" id="651560"/>
    <lineage>
        <taxon>Bacteria</taxon>
        <taxon>Bacillati</taxon>
        <taxon>Bacillota</taxon>
        <taxon>Bacilli</taxon>
        <taxon>Bacillales</taxon>
        <taxon>Paenibacillaceae</taxon>
        <taxon>Brevibacillus</taxon>
    </lineage>
</organism>
<sequence>MEITLKAENQDKTYSLNFISGRALRKTIEMQKKFNANSLDETALDTMVDYVVDLFQNQFTRDEFYDGIAANKIIETIVGCINSVIGQTSNAMGTDPASPNV</sequence>
<dbReference type="GeneID" id="301133998"/>
<keyword evidence="2" id="KW-1185">Reference proteome</keyword>
<proteinExistence type="predicted"/>